<accession>A0ABW0K8R1</accession>
<comment type="caution">
    <text evidence="1">The sequence shown here is derived from an EMBL/GenBank/DDBJ whole genome shotgun (WGS) entry which is preliminary data.</text>
</comment>
<dbReference type="EMBL" id="JBHSMJ010000017">
    <property type="protein sequence ID" value="MFC5449182.1"/>
    <property type="molecule type" value="Genomic_DNA"/>
</dbReference>
<dbReference type="Proteomes" id="UP001596044">
    <property type="component" value="Unassembled WGS sequence"/>
</dbReference>
<keyword evidence="2" id="KW-1185">Reference proteome</keyword>
<sequence length="64" mass="7890">MSAAYLDEWLDEYNDYMRLFEIFGDEEYRQEANEIIESLKVMLSRREYNKVILYKLESDTMHKL</sequence>
<name>A0ABW0K8R1_9BACL</name>
<evidence type="ECO:0000313" key="1">
    <source>
        <dbReference type="EMBL" id="MFC5449182.1"/>
    </source>
</evidence>
<gene>
    <name evidence="1" type="ORF">ACFPOG_13000</name>
</gene>
<protein>
    <submittedName>
        <fullName evidence="1">Uncharacterized protein</fullName>
    </submittedName>
</protein>
<organism evidence="1 2">
    <name type="scientific">Paenibacillus aestuarii</name>
    <dbReference type="NCBI Taxonomy" id="516965"/>
    <lineage>
        <taxon>Bacteria</taxon>
        <taxon>Bacillati</taxon>
        <taxon>Bacillota</taxon>
        <taxon>Bacilli</taxon>
        <taxon>Bacillales</taxon>
        <taxon>Paenibacillaceae</taxon>
        <taxon>Paenibacillus</taxon>
    </lineage>
</organism>
<dbReference type="RefSeq" id="WP_270884667.1">
    <property type="nucleotide sequence ID" value="NZ_JAQFVF010000075.1"/>
</dbReference>
<proteinExistence type="predicted"/>
<reference evidence="2" key="1">
    <citation type="journal article" date="2019" name="Int. J. Syst. Evol. Microbiol.">
        <title>The Global Catalogue of Microorganisms (GCM) 10K type strain sequencing project: providing services to taxonomists for standard genome sequencing and annotation.</title>
        <authorList>
            <consortium name="The Broad Institute Genomics Platform"/>
            <consortium name="The Broad Institute Genome Sequencing Center for Infectious Disease"/>
            <person name="Wu L."/>
            <person name="Ma J."/>
        </authorList>
    </citation>
    <scope>NUCLEOTIDE SEQUENCE [LARGE SCALE GENOMIC DNA]</scope>
    <source>
        <strain evidence="2">KACC 11904</strain>
    </source>
</reference>
<evidence type="ECO:0000313" key="2">
    <source>
        <dbReference type="Proteomes" id="UP001596044"/>
    </source>
</evidence>